<evidence type="ECO:0000256" key="7">
    <source>
        <dbReference type="ARBA" id="ARBA00023027"/>
    </source>
</evidence>
<dbReference type="PIRSF" id="PIRSF000232">
    <property type="entry name" value="YdjA"/>
    <property type="match status" value="1"/>
</dbReference>
<dbReference type="CDD" id="cd02135">
    <property type="entry name" value="YdjA-like"/>
    <property type="match status" value="1"/>
</dbReference>
<feature type="domain" description="Nitroreductase" evidence="9">
    <location>
        <begin position="21"/>
        <end position="179"/>
    </location>
</feature>
<sequence>MLRRTSHDFRNALLSALDVLNQRRSVPSRQLGEPGPDAAELDALFAAAVRVPDHGKLVPFRLLTIRGEARARLGTALAGIHARNEPDAPPAALQKDRERYSFAPLIVAVIARLEADHPKVPEQEQLLSAGCVAYNLLLGAQALGYGAQWLTGWAAYDRDAAALLGLAPSERLVAFVHIGTSREPVPERNRPALAEIVGEWSA</sequence>
<keyword evidence="11" id="KW-1185">Reference proteome</keyword>
<dbReference type="InterPro" id="IPR000415">
    <property type="entry name" value="Nitroreductase-like"/>
</dbReference>
<evidence type="ECO:0000313" key="10">
    <source>
        <dbReference type="EMBL" id="MFC4819171.1"/>
    </source>
</evidence>
<dbReference type="Proteomes" id="UP001595886">
    <property type="component" value="Unassembled WGS sequence"/>
</dbReference>
<organism evidence="10 11">
    <name type="scientific">Dokdonella ginsengisoli</name>
    <dbReference type="NCBI Taxonomy" id="363846"/>
    <lineage>
        <taxon>Bacteria</taxon>
        <taxon>Pseudomonadati</taxon>
        <taxon>Pseudomonadota</taxon>
        <taxon>Gammaproteobacteria</taxon>
        <taxon>Lysobacterales</taxon>
        <taxon>Rhodanobacteraceae</taxon>
        <taxon>Dokdonella</taxon>
    </lineage>
</organism>
<evidence type="ECO:0000256" key="5">
    <source>
        <dbReference type="ARBA" id="ARBA00022857"/>
    </source>
</evidence>
<dbReference type="EMBL" id="JBHSHD010000003">
    <property type="protein sequence ID" value="MFC4819171.1"/>
    <property type="molecule type" value="Genomic_DNA"/>
</dbReference>
<evidence type="ECO:0000256" key="4">
    <source>
        <dbReference type="ARBA" id="ARBA00022643"/>
    </source>
</evidence>
<keyword evidence="3 8" id="KW-0285">Flavoprotein</keyword>
<dbReference type="PANTHER" id="PTHR43821">
    <property type="entry name" value="NAD(P)H NITROREDUCTASE YDJA-RELATED"/>
    <property type="match status" value="1"/>
</dbReference>
<evidence type="ECO:0000313" key="11">
    <source>
        <dbReference type="Proteomes" id="UP001595886"/>
    </source>
</evidence>
<comment type="caution">
    <text evidence="10">The sequence shown here is derived from an EMBL/GenBank/DDBJ whole genome shotgun (WGS) entry which is preliminary data.</text>
</comment>
<keyword evidence="4 8" id="KW-0288">FMN</keyword>
<keyword evidence="5 8" id="KW-0521">NADP</keyword>
<comment type="cofactor">
    <cofactor evidence="1 8">
        <name>FMN</name>
        <dbReference type="ChEBI" id="CHEBI:58210"/>
    </cofactor>
</comment>
<reference evidence="11" key="1">
    <citation type="journal article" date="2019" name="Int. J. Syst. Evol. Microbiol.">
        <title>The Global Catalogue of Microorganisms (GCM) 10K type strain sequencing project: providing services to taxonomists for standard genome sequencing and annotation.</title>
        <authorList>
            <consortium name="The Broad Institute Genomics Platform"/>
            <consortium name="The Broad Institute Genome Sequencing Center for Infectious Disease"/>
            <person name="Wu L."/>
            <person name="Ma J."/>
        </authorList>
    </citation>
    <scope>NUCLEOTIDE SEQUENCE [LARGE SCALE GENOMIC DNA]</scope>
    <source>
        <strain evidence="11">CCUG 30340</strain>
    </source>
</reference>
<dbReference type="SUPFAM" id="SSF55469">
    <property type="entry name" value="FMN-dependent nitroreductase-like"/>
    <property type="match status" value="1"/>
</dbReference>
<dbReference type="RefSeq" id="WP_380018920.1">
    <property type="nucleotide sequence ID" value="NZ_JBHSHD010000003.1"/>
</dbReference>
<comment type="similarity">
    <text evidence="2 8">Belongs to the nitroreductase family.</text>
</comment>
<evidence type="ECO:0000256" key="3">
    <source>
        <dbReference type="ARBA" id="ARBA00022630"/>
    </source>
</evidence>
<accession>A0ABV9QQI4</accession>
<dbReference type="PANTHER" id="PTHR43821:SF1">
    <property type="entry name" value="NAD(P)H NITROREDUCTASE YDJA-RELATED"/>
    <property type="match status" value="1"/>
</dbReference>
<dbReference type="InterPro" id="IPR029479">
    <property type="entry name" value="Nitroreductase"/>
</dbReference>
<gene>
    <name evidence="10" type="ORF">ACFO6Q_02475</name>
</gene>
<evidence type="ECO:0000256" key="6">
    <source>
        <dbReference type="ARBA" id="ARBA00023002"/>
    </source>
</evidence>
<protein>
    <recommendedName>
        <fullName evidence="8">Putative NAD(P)H nitroreductase</fullName>
        <ecNumber evidence="8">1.-.-.-</ecNumber>
    </recommendedName>
</protein>
<dbReference type="EC" id="1.-.-.-" evidence="8"/>
<dbReference type="InterPro" id="IPR026021">
    <property type="entry name" value="YdjA-like"/>
</dbReference>
<evidence type="ECO:0000256" key="1">
    <source>
        <dbReference type="ARBA" id="ARBA00001917"/>
    </source>
</evidence>
<evidence type="ECO:0000256" key="2">
    <source>
        <dbReference type="ARBA" id="ARBA00007118"/>
    </source>
</evidence>
<keyword evidence="7 8" id="KW-0520">NAD</keyword>
<proteinExistence type="inferred from homology"/>
<dbReference type="Gene3D" id="3.40.109.10">
    <property type="entry name" value="NADH Oxidase"/>
    <property type="match status" value="1"/>
</dbReference>
<evidence type="ECO:0000256" key="8">
    <source>
        <dbReference type="PIRNR" id="PIRNR000232"/>
    </source>
</evidence>
<name>A0ABV9QQI4_9GAMM</name>
<dbReference type="InterPro" id="IPR052530">
    <property type="entry name" value="NAD(P)H_nitroreductase"/>
</dbReference>
<keyword evidence="6 8" id="KW-0560">Oxidoreductase</keyword>
<dbReference type="Pfam" id="PF00881">
    <property type="entry name" value="Nitroreductase"/>
    <property type="match status" value="1"/>
</dbReference>
<evidence type="ECO:0000259" key="9">
    <source>
        <dbReference type="Pfam" id="PF00881"/>
    </source>
</evidence>